<feature type="transmembrane region" description="Helical" evidence="1">
    <location>
        <begin position="12"/>
        <end position="34"/>
    </location>
</feature>
<evidence type="ECO:0000256" key="1">
    <source>
        <dbReference type="SAM" id="Phobius"/>
    </source>
</evidence>
<protein>
    <submittedName>
        <fullName evidence="2">Uncharacterized protein</fullName>
    </submittedName>
</protein>
<organism evidence="2">
    <name type="scientific">uncultured Caudovirales phage</name>
    <dbReference type="NCBI Taxonomy" id="2100421"/>
    <lineage>
        <taxon>Viruses</taxon>
        <taxon>Duplodnaviria</taxon>
        <taxon>Heunggongvirae</taxon>
        <taxon>Uroviricota</taxon>
        <taxon>Caudoviricetes</taxon>
        <taxon>Peduoviridae</taxon>
        <taxon>Maltschvirus</taxon>
        <taxon>Maltschvirus maltsch</taxon>
    </lineage>
</organism>
<name>A0A6J5LA06_9CAUD</name>
<gene>
    <name evidence="2" type="ORF">UFOVP133_21</name>
</gene>
<accession>A0A6J5LA06</accession>
<keyword evidence="1" id="KW-0812">Transmembrane</keyword>
<dbReference type="EMBL" id="LR796246">
    <property type="protein sequence ID" value="CAB4130805.1"/>
    <property type="molecule type" value="Genomic_DNA"/>
</dbReference>
<keyword evidence="1" id="KW-0472">Membrane</keyword>
<keyword evidence="1" id="KW-1133">Transmembrane helix</keyword>
<evidence type="ECO:0000313" key="2">
    <source>
        <dbReference type="EMBL" id="CAB4130805.1"/>
    </source>
</evidence>
<sequence>MTNEPITTLEKIMNYVLAIFIGAALAWTLVLWLCV</sequence>
<reference evidence="2" key="1">
    <citation type="submission" date="2020-04" db="EMBL/GenBank/DDBJ databases">
        <authorList>
            <person name="Chiriac C."/>
            <person name="Salcher M."/>
            <person name="Ghai R."/>
            <person name="Kavagutti S V."/>
        </authorList>
    </citation>
    <scope>NUCLEOTIDE SEQUENCE</scope>
</reference>
<proteinExistence type="predicted"/>